<accession>A0ABT0Z4W0</accession>
<evidence type="ECO:0008006" key="4">
    <source>
        <dbReference type="Google" id="ProtNLM"/>
    </source>
</evidence>
<dbReference type="EMBL" id="JAMSCK010000004">
    <property type="protein sequence ID" value="MCM8570177.1"/>
    <property type="molecule type" value="Genomic_DNA"/>
</dbReference>
<keyword evidence="3" id="KW-1185">Reference proteome</keyword>
<name>A0ABT0Z4W0_9FLAO</name>
<reference evidence="2" key="1">
    <citation type="submission" date="2022-06" db="EMBL/GenBank/DDBJ databases">
        <title>Gramella sediminis sp. nov., isolated from deep-sea sediment of the Indian Ocean.</title>
        <authorList>
            <person name="Yang L."/>
        </authorList>
    </citation>
    <scope>NUCLEOTIDE SEQUENCE</scope>
    <source>
        <strain evidence="2">HMD3159</strain>
    </source>
</reference>
<dbReference type="Proteomes" id="UP001155077">
    <property type="component" value="Unassembled WGS sequence"/>
</dbReference>
<proteinExistence type="predicted"/>
<evidence type="ECO:0000313" key="3">
    <source>
        <dbReference type="Proteomes" id="UP001155077"/>
    </source>
</evidence>
<keyword evidence="1" id="KW-0732">Signal</keyword>
<gene>
    <name evidence="2" type="ORF">NE848_12360</name>
</gene>
<feature type="signal peptide" evidence="1">
    <location>
        <begin position="1"/>
        <end position="23"/>
    </location>
</feature>
<feature type="chain" id="PRO_5046113309" description="DUF4397 domain-containing protein" evidence="1">
    <location>
        <begin position="24"/>
        <end position="248"/>
    </location>
</feature>
<evidence type="ECO:0000313" key="2">
    <source>
        <dbReference type="EMBL" id="MCM8570177.1"/>
    </source>
</evidence>
<comment type="caution">
    <text evidence="2">The sequence shown here is derived from an EMBL/GenBank/DDBJ whole genome shotgun (WGS) entry which is preliminary data.</text>
</comment>
<dbReference type="PROSITE" id="PS51257">
    <property type="entry name" value="PROKAR_LIPOPROTEIN"/>
    <property type="match status" value="1"/>
</dbReference>
<organism evidence="2 3">
    <name type="scientific">Gramella jeungdoensis</name>
    <dbReference type="NCBI Taxonomy" id="708091"/>
    <lineage>
        <taxon>Bacteria</taxon>
        <taxon>Pseudomonadati</taxon>
        <taxon>Bacteroidota</taxon>
        <taxon>Flavobacteriia</taxon>
        <taxon>Flavobacteriales</taxon>
        <taxon>Flavobacteriaceae</taxon>
        <taxon>Christiangramia</taxon>
    </lineage>
</organism>
<protein>
    <recommendedName>
        <fullName evidence="4">DUF4397 domain-containing protein</fullName>
    </recommendedName>
</protein>
<evidence type="ECO:0000256" key="1">
    <source>
        <dbReference type="SAM" id="SignalP"/>
    </source>
</evidence>
<sequence length="248" mass="28026">MMKKLIPKIFWLFIILFTLGCSNKPQETNGAELRIFNATLDNIQVQVESSKTDKFKQQLEIKGNGSSEYISLPGEIYDLKVHSKQKYLLNKKSGLPPQEKYTAIIYGKPEFSSKVNEASFTHKLHYVFEGAENHTKNGFLPTHSLFRDKIKLKKGISSLRAFHAAAGIAPIKIKIKTDEKSQELTKGLAYGKPVLGKHFKAGNKKVEVYLKGSTEPILAKEYTFKSQKAYLIIFLEKEDGLGIEILEN</sequence>